<evidence type="ECO:0000256" key="1">
    <source>
        <dbReference type="SAM" id="Phobius"/>
    </source>
</evidence>
<name>A0ABR7MKL8_9BACT</name>
<sequence>MLALRSFIAYFLLICFVRVMVPDTWLLALHAHEHTVHEATRKRAPVVSAQHQHCSVDQFYNVPFQLSATSVVFANGIAHAPRWMMPRQSVWRQALAATCHLRGPPAAWQA</sequence>
<keyword evidence="1" id="KW-0812">Transmembrane</keyword>
<accession>A0ABR7MKL8</accession>
<dbReference type="EMBL" id="JACSCY010000005">
    <property type="protein sequence ID" value="MBC6611142.1"/>
    <property type="molecule type" value="Genomic_DNA"/>
</dbReference>
<keyword evidence="3" id="KW-1185">Reference proteome</keyword>
<reference evidence="2 3" key="1">
    <citation type="submission" date="2020-08" db="EMBL/GenBank/DDBJ databases">
        <title>Hymenobacter sp.</title>
        <authorList>
            <person name="Kim M.K."/>
        </authorList>
    </citation>
    <scope>NUCLEOTIDE SEQUENCE [LARGE SCALE GENOMIC DNA]</scope>
    <source>
        <strain evidence="2 3">BT507</strain>
    </source>
</reference>
<proteinExistence type="predicted"/>
<dbReference type="RefSeq" id="WP_187319419.1">
    <property type="nucleotide sequence ID" value="NZ_JACSCY010000005.1"/>
</dbReference>
<evidence type="ECO:0000313" key="2">
    <source>
        <dbReference type="EMBL" id="MBC6611142.1"/>
    </source>
</evidence>
<dbReference type="Proteomes" id="UP000622017">
    <property type="component" value="Unassembled WGS sequence"/>
</dbReference>
<keyword evidence="1" id="KW-1133">Transmembrane helix</keyword>
<gene>
    <name evidence="2" type="ORF">H8B15_09420</name>
</gene>
<protein>
    <recommendedName>
        <fullName evidence="4">Secreted protein</fullName>
    </recommendedName>
</protein>
<organism evidence="2 3">
    <name type="scientific">Hymenobacter citatus</name>
    <dbReference type="NCBI Taxonomy" id="2763506"/>
    <lineage>
        <taxon>Bacteria</taxon>
        <taxon>Pseudomonadati</taxon>
        <taxon>Bacteroidota</taxon>
        <taxon>Cytophagia</taxon>
        <taxon>Cytophagales</taxon>
        <taxon>Hymenobacteraceae</taxon>
        <taxon>Hymenobacter</taxon>
    </lineage>
</organism>
<evidence type="ECO:0008006" key="4">
    <source>
        <dbReference type="Google" id="ProtNLM"/>
    </source>
</evidence>
<keyword evidence="1" id="KW-0472">Membrane</keyword>
<comment type="caution">
    <text evidence="2">The sequence shown here is derived from an EMBL/GenBank/DDBJ whole genome shotgun (WGS) entry which is preliminary data.</text>
</comment>
<feature type="transmembrane region" description="Helical" evidence="1">
    <location>
        <begin position="7"/>
        <end position="28"/>
    </location>
</feature>
<evidence type="ECO:0000313" key="3">
    <source>
        <dbReference type="Proteomes" id="UP000622017"/>
    </source>
</evidence>